<organism evidence="1 2">
    <name type="scientific">Fusarium austroamericanum</name>
    <dbReference type="NCBI Taxonomy" id="282268"/>
    <lineage>
        <taxon>Eukaryota</taxon>
        <taxon>Fungi</taxon>
        <taxon>Dikarya</taxon>
        <taxon>Ascomycota</taxon>
        <taxon>Pezizomycotina</taxon>
        <taxon>Sordariomycetes</taxon>
        <taxon>Hypocreomycetidae</taxon>
        <taxon>Hypocreales</taxon>
        <taxon>Nectriaceae</taxon>
        <taxon>Fusarium</taxon>
    </lineage>
</organism>
<sequence>MESSDIRESYDFDGKEKRIAQTLLDNCPPLWKGAQSSSGLDCLIVLLRRIYSCFLTTTKGITKDLGWISTSEAKNPILGHAWHVFGDSPEDVSRATKDREKLEEALTSLSINPSASFEDLCTSTLMNETFWAQDVFCLTRVPFDAVTGERPNLSPDEIVELSTLELDRSKTPGAVLQDVVDESFGLRTWKGTQLALIPSNPWIVRVDYRADSNGGESLDINAFEQMHLPIWRQREDKSNICLEQVGITTYFLMAVVYLRGDTGRDYVRKYHAAGSNIIWIHMVCSTVAWI</sequence>
<dbReference type="Proteomes" id="UP000537989">
    <property type="component" value="Unassembled WGS sequence"/>
</dbReference>
<dbReference type="EMBL" id="JAAMOD010000676">
    <property type="protein sequence ID" value="KAF5227161.1"/>
    <property type="molecule type" value="Genomic_DNA"/>
</dbReference>
<accession>A0AAN5YXN2</accession>
<protein>
    <submittedName>
        <fullName evidence="1">Uncharacterized protein</fullName>
    </submittedName>
</protein>
<name>A0AAN5YXN2_FUSAU</name>
<evidence type="ECO:0000313" key="2">
    <source>
        <dbReference type="Proteomes" id="UP000537989"/>
    </source>
</evidence>
<keyword evidence="2" id="KW-1185">Reference proteome</keyword>
<evidence type="ECO:0000313" key="1">
    <source>
        <dbReference type="EMBL" id="KAF5227161.1"/>
    </source>
</evidence>
<gene>
    <name evidence="1" type="ORF">FAUST_11948</name>
</gene>
<comment type="caution">
    <text evidence="1">The sequence shown here is derived from an EMBL/GenBank/DDBJ whole genome shotgun (WGS) entry which is preliminary data.</text>
</comment>
<proteinExistence type="predicted"/>
<reference evidence="1 2" key="1">
    <citation type="submission" date="2020-02" db="EMBL/GenBank/DDBJ databases">
        <title>Identification and distribution of gene clusters putatively required for synthesis of sphingolipid metabolism inhibitors in phylogenetically diverse species of the filamentous fungus Fusarium.</title>
        <authorList>
            <person name="Kim H.-S."/>
            <person name="Busman M."/>
            <person name="Brown D.W."/>
            <person name="Divon H."/>
            <person name="Uhlig S."/>
            <person name="Proctor R.H."/>
        </authorList>
    </citation>
    <scope>NUCLEOTIDE SEQUENCE [LARGE SCALE GENOMIC DNA]</scope>
    <source>
        <strain evidence="1 2">NRRL 2903</strain>
    </source>
</reference>
<dbReference type="AlphaFoldDB" id="A0AAN5YXN2"/>